<accession>A0A821I5P9</accession>
<evidence type="ECO:0000313" key="3">
    <source>
        <dbReference type="Proteomes" id="UP000663866"/>
    </source>
</evidence>
<protein>
    <submittedName>
        <fullName evidence="2">Uncharacterized protein</fullName>
    </submittedName>
</protein>
<evidence type="ECO:0000313" key="2">
    <source>
        <dbReference type="EMBL" id="CAF4696880.1"/>
    </source>
</evidence>
<keyword evidence="3" id="KW-1185">Reference proteome</keyword>
<sequence>PAEPIKYLPLTLFDFNGSSNYYEHISPFIDTSALHLICIHAADFHQASPASIEDIFNGKFDVSSSDVITQLLQVLQILCD</sequence>
<name>A0A821I5P9_9BILA</name>
<dbReference type="Proteomes" id="UP000663866">
    <property type="component" value="Unassembled WGS sequence"/>
</dbReference>
<feature type="non-terminal residue" evidence="2">
    <location>
        <position position="1"/>
    </location>
</feature>
<proteinExistence type="predicted"/>
<dbReference type="Proteomes" id="UP000663856">
    <property type="component" value="Unassembled WGS sequence"/>
</dbReference>
<gene>
    <name evidence="2" type="ORF">OVN521_LOCUS48259</name>
    <name evidence="1" type="ORF">WKI299_LOCUS7396</name>
</gene>
<dbReference type="AlphaFoldDB" id="A0A821I5P9"/>
<dbReference type="EMBL" id="CAJNRF010002255">
    <property type="protein sequence ID" value="CAF2034810.1"/>
    <property type="molecule type" value="Genomic_DNA"/>
</dbReference>
<dbReference type="EMBL" id="CAJOBG010099478">
    <property type="protein sequence ID" value="CAF4696880.1"/>
    <property type="molecule type" value="Genomic_DNA"/>
</dbReference>
<reference evidence="2" key="1">
    <citation type="submission" date="2021-02" db="EMBL/GenBank/DDBJ databases">
        <authorList>
            <person name="Nowell W R."/>
        </authorList>
    </citation>
    <scope>NUCLEOTIDE SEQUENCE</scope>
</reference>
<evidence type="ECO:0000313" key="1">
    <source>
        <dbReference type="EMBL" id="CAF2034810.1"/>
    </source>
</evidence>
<organism evidence="2 3">
    <name type="scientific">Rotaria magnacalcarata</name>
    <dbReference type="NCBI Taxonomy" id="392030"/>
    <lineage>
        <taxon>Eukaryota</taxon>
        <taxon>Metazoa</taxon>
        <taxon>Spiralia</taxon>
        <taxon>Gnathifera</taxon>
        <taxon>Rotifera</taxon>
        <taxon>Eurotatoria</taxon>
        <taxon>Bdelloidea</taxon>
        <taxon>Philodinida</taxon>
        <taxon>Philodinidae</taxon>
        <taxon>Rotaria</taxon>
    </lineage>
</organism>
<comment type="caution">
    <text evidence="2">The sequence shown here is derived from an EMBL/GenBank/DDBJ whole genome shotgun (WGS) entry which is preliminary data.</text>
</comment>
<feature type="non-terminal residue" evidence="2">
    <location>
        <position position="80"/>
    </location>
</feature>